<proteinExistence type="predicted"/>
<accession>A0A7W7QHU3</accession>
<reference evidence="3 4" key="1">
    <citation type="submission" date="2020-08" db="EMBL/GenBank/DDBJ databases">
        <title>Genomic Encyclopedia of Type Strains, Phase III (KMG-III): the genomes of soil and plant-associated and newly described type strains.</title>
        <authorList>
            <person name="Whitman W."/>
        </authorList>
    </citation>
    <scope>NUCLEOTIDE SEQUENCE [LARGE SCALE GENOMIC DNA]</scope>
    <source>
        <strain evidence="3 4">CECT 8840</strain>
    </source>
</reference>
<evidence type="ECO:0000313" key="4">
    <source>
        <dbReference type="Proteomes" id="UP000552644"/>
    </source>
</evidence>
<evidence type="ECO:0000256" key="1">
    <source>
        <dbReference type="SAM" id="MobiDB-lite"/>
    </source>
</evidence>
<dbReference type="PROSITE" id="PS51178">
    <property type="entry name" value="PASTA"/>
    <property type="match status" value="1"/>
</dbReference>
<feature type="region of interest" description="Disordered" evidence="1">
    <location>
        <begin position="81"/>
        <end position="110"/>
    </location>
</feature>
<dbReference type="RefSeq" id="WP_376771555.1">
    <property type="nucleotide sequence ID" value="NZ_JACHJP010000001.1"/>
</dbReference>
<comment type="caution">
    <text evidence="3">The sequence shown here is derived from an EMBL/GenBank/DDBJ whole genome shotgun (WGS) entry which is preliminary data.</text>
</comment>
<dbReference type="Proteomes" id="UP000552644">
    <property type="component" value="Unassembled WGS sequence"/>
</dbReference>
<dbReference type="AlphaFoldDB" id="A0A7W7QHU3"/>
<dbReference type="EMBL" id="JACHJP010000001">
    <property type="protein sequence ID" value="MBB4913669.1"/>
    <property type="molecule type" value="Genomic_DNA"/>
</dbReference>
<keyword evidence="4" id="KW-1185">Reference proteome</keyword>
<protein>
    <recommendedName>
        <fullName evidence="2">PASTA domain-containing protein</fullName>
    </recommendedName>
</protein>
<feature type="domain" description="PASTA" evidence="2">
    <location>
        <begin position="10"/>
        <end position="80"/>
    </location>
</feature>
<organism evidence="3 4">
    <name type="scientific">Streptosporangium saharense</name>
    <dbReference type="NCBI Taxonomy" id="1706840"/>
    <lineage>
        <taxon>Bacteria</taxon>
        <taxon>Bacillati</taxon>
        <taxon>Actinomycetota</taxon>
        <taxon>Actinomycetes</taxon>
        <taxon>Streptosporangiales</taxon>
        <taxon>Streptosporangiaceae</taxon>
        <taxon>Streptosporangium</taxon>
    </lineage>
</organism>
<dbReference type="CDD" id="cd06577">
    <property type="entry name" value="PASTA_pknB"/>
    <property type="match status" value="1"/>
</dbReference>
<dbReference type="Gene3D" id="3.30.10.20">
    <property type="match status" value="1"/>
</dbReference>
<dbReference type="Pfam" id="PF03793">
    <property type="entry name" value="PASTA"/>
    <property type="match status" value="1"/>
</dbReference>
<evidence type="ECO:0000259" key="2">
    <source>
        <dbReference type="PROSITE" id="PS51178"/>
    </source>
</evidence>
<name>A0A7W7QHU3_9ACTN</name>
<sequence length="110" mass="11816">MTPSGARWSGESEVPELVGLTVREARNVGHQAGFVVTAADVDGPPLGELTWPGIWVVTGQAPSPGTRLRRWENVVIEFEKRSGDGSGGVREPRRPLPDPGMFGVELDPTE</sequence>
<gene>
    <name evidence="3" type="ORF">FHS44_000741</name>
</gene>
<evidence type="ECO:0000313" key="3">
    <source>
        <dbReference type="EMBL" id="MBB4913669.1"/>
    </source>
</evidence>
<dbReference type="InterPro" id="IPR005543">
    <property type="entry name" value="PASTA_dom"/>
</dbReference>